<dbReference type="InterPro" id="IPR042448">
    <property type="entry name" value="CCNB1IP1"/>
</dbReference>
<dbReference type="GO" id="GO:0000795">
    <property type="term" value="C:synaptonemal complex"/>
    <property type="evidence" value="ECO:0007669"/>
    <property type="project" value="InterPro"/>
</dbReference>
<evidence type="ECO:0000313" key="8">
    <source>
        <dbReference type="Proteomes" id="UP000054007"/>
    </source>
</evidence>
<evidence type="ECO:0000256" key="1">
    <source>
        <dbReference type="ARBA" id="ARBA00022723"/>
    </source>
</evidence>
<accession>A0A0D7BVY3</accession>
<dbReference type="SUPFAM" id="SSF57850">
    <property type="entry name" value="RING/U-box"/>
    <property type="match status" value="1"/>
</dbReference>
<dbReference type="GO" id="GO:0008270">
    <property type="term" value="F:zinc ion binding"/>
    <property type="evidence" value="ECO:0007669"/>
    <property type="project" value="UniProtKB-KW"/>
</dbReference>
<dbReference type="AlphaFoldDB" id="A0A0D7BVY3"/>
<feature type="region of interest" description="Disordered" evidence="5">
    <location>
        <begin position="213"/>
        <end position="232"/>
    </location>
</feature>
<feature type="compositionally biased region" description="Basic and acidic residues" evidence="5">
    <location>
        <begin position="153"/>
        <end position="175"/>
    </location>
</feature>
<dbReference type="PROSITE" id="PS00518">
    <property type="entry name" value="ZF_RING_1"/>
    <property type="match status" value="1"/>
</dbReference>
<dbReference type="PROSITE" id="PS50089">
    <property type="entry name" value="ZF_RING_2"/>
    <property type="match status" value="1"/>
</dbReference>
<evidence type="ECO:0000256" key="2">
    <source>
        <dbReference type="ARBA" id="ARBA00022771"/>
    </source>
</evidence>
<dbReference type="Gene3D" id="3.30.40.10">
    <property type="entry name" value="Zinc/RING finger domain, C3HC4 (zinc finger)"/>
    <property type="match status" value="1"/>
</dbReference>
<evidence type="ECO:0000313" key="7">
    <source>
        <dbReference type="EMBL" id="KIY73771.1"/>
    </source>
</evidence>
<keyword evidence="3" id="KW-0862">Zinc</keyword>
<dbReference type="GO" id="GO:0061630">
    <property type="term" value="F:ubiquitin protein ligase activity"/>
    <property type="evidence" value="ECO:0007669"/>
    <property type="project" value="InterPro"/>
</dbReference>
<dbReference type="OrthoDB" id="441210at2759"/>
<feature type="compositionally biased region" description="Low complexity" evidence="5">
    <location>
        <begin position="261"/>
        <end position="277"/>
    </location>
</feature>
<dbReference type="InterPro" id="IPR013083">
    <property type="entry name" value="Znf_RING/FYVE/PHD"/>
</dbReference>
<proteinExistence type="predicted"/>
<keyword evidence="1" id="KW-0479">Metal-binding</keyword>
<dbReference type="Proteomes" id="UP000054007">
    <property type="component" value="Unassembled WGS sequence"/>
</dbReference>
<protein>
    <recommendedName>
        <fullName evidence="6">RING-type domain-containing protein</fullName>
    </recommendedName>
</protein>
<evidence type="ECO:0000256" key="5">
    <source>
        <dbReference type="SAM" id="MobiDB-lite"/>
    </source>
</evidence>
<dbReference type="InterPro" id="IPR001841">
    <property type="entry name" value="Znf_RING"/>
</dbReference>
<gene>
    <name evidence="7" type="ORF">CYLTODRAFT_416794</name>
</gene>
<dbReference type="EMBL" id="KN880434">
    <property type="protein sequence ID" value="KIY73771.1"/>
    <property type="molecule type" value="Genomic_DNA"/>
</dbReference>
<dbReference type="PANTHER" id="PTHR14305:SF0">
    <property type="entry name" value="E3 UBIQUITIN-PROTEIN LIGASE CCNB1IP1"/>
    <property type="match status" value="1"/>
</dbReference>
<feature type="compositionally biased region" description="Polar residues" evidence="5">
    <location>
        <begin position="310"/>
        <end position="320"/>
    </location>
</feature>
<feature type="region of interest" description="Disordered" evidence="5">
    <location>
        <begin position="254"/>
        <end position="360"/>
    </location>
</feature>
<dbReference type="InterPro" id="IPR017907">
    <property type="entry name" value="Znf_RING_CS"/>
</dbReference>
<dbReference type="PANTHER" id="PTHR14305">
    <property type="entry name" value="E3 UBIQUITIN-PROTEIN LIGASE CCNB1IP1"/>
    <property type="match status" value="1"/>
</dbReference>
<feature type="domain" description="RING-type" evidence="6">
    <location>
        <begin position="12"/>
        <end position="48"/>
    </location>
</feature>
<feature type="compositionally biased region" description="Basic and acidic residues" evidence="5">
    <location>
        <begin position="196"/>
        <end position="208"/>
    </location>
</feature>
<keyword evidence="8" id="KW-1185">Reference proteome</keyword>
<dbReference type="STRING" id="1314674.A0A0D7BVY3"/>
<sequence>MDSDLKCNRLTCRKPLSDKAVVTTCSHIFCVECANELFTEARLCPACEALLNEPDDVVVCSLHPSNDYKTSVLSGLTPTIILEICSRAMSFWQYQSYQESSFQQAVVRKLTDQNNQSQKQLDSVLREANNEIALLNSKVTELQKDLEMERRKVRDLQEGSRDRDREYQKLKTQHDKMKRKALLGGLPGTANSGGGDELHRSSSFDESRQRAAFTGGGNMLQGGAGGGLHRGEPMDLGAVVGGMEASGIQRTPLVNRAGNNQWPPQGQRRPPQQMQQRHSAPLGYRSGNASDSSHGSAREVETMLGGVGSGRQQHPQRLSSGGSGGGWVPQPARMPAQGQGQRVFPSNGAKRSGTFRPTVR</sequence>
<dbReference type="GO" id="GO:0007131">
    <property type="term" value="P:reciprocal meiotic recombination"/>
    <property type="evidence" value="ECO:0007669"/>
    <property type="project" value="InterPro"/>
</dbReference>
<reference evidence="7 8" key="1">
    <citation type="journal article" date="2015" name="Fungal Genet. Biol.">
        <title>Evolution of novel wood decay mechanisms in Agaricales revealed by the genome sequences of Fistulina hepatica and Cylindrobasidium torrendii.</title>
        <authorList>
            <person name="Floudas D."/>
            <person name="Held B.W."/>
            <person name="Riley R."/>
            <person name="Nagy L.G."/>
            <person name="Koehler G."/>
            <person name="Ransdell A.S."/>
            <person name="Younus H."/>
            <person name="Chow J."/>
            <person name="Chiniquy J."/>
            <person name="Lipzen A."/>
            <person name="Tritt A."/>
            <person name="Sun H."/>
            <person name="Haridas S."/>
            <person name="LaButti K."/>
            <person name="Ohm R.A."/>
            <person name="Kues U."/>
            <person name="Blanchette R.A."/>
            <person name="Grigoriev I.V."/>
            <person name="Minto R.E."/>
            <person name="Hibbett D.S."/>
        </authorList>
    </citation>
    <scope>NUCLEOTIDE SEQUENCE [LARGE SCALE GENOMIC DNA]</scope>
    <source>
        <strain evidence="7 8">FP15055 ss-10</strain>
    </source>
</reference>
<feature type="compositionally biased region" description="Gly residues" evidence="5">
    <location>
        <begin position="214"/>
        <end position="228"/>
    </location>
</feature>
<evidence type="ECO:0000259" key="6">
    <source>
        <dbReference type="PROSITE" id="PS50089"/>
    </source>
</evidence>
<evidence type="ECO:0000256" key="3">
    <source>
        <dbReference type="ARBA" id="ARBA00022833"/>
    </source>
</evidence>
<evidence type="ECO:0000256" key="4">
    <source>
        <dbReference type="PROSITE-ProRule" id="PRU00175"/>
    </source>
</evidence>
<keyword evidence="2 4" id="KW-0863">Zinc-finger</keyword>
<organism evidence="7 8">
    <name type="scientific">Cylindrobasidium torrendii FP15055 ss-10</name>
    <dbReference type="NCBI Taxonomy" id="1314674"/>
    <lineage>
        <taxon>Eukaryota</taxon>
        <taxon>Fungi</taxon>
        <taxon>Dikarya</taxon>
        <taxon>Basidiomycota</taxon>
        <taxon>Agaricomycotina</taxon>
        <taxon>Agaricomycetes</taxon>
        <taxon>Agaricomycetidae</taxon>
        <taxon>Agaricales</taxon>
        <taxon>Marasmiineae</taxon>
        <taxon>Physalacriaceae</taxon>
        <taxon>Cylindrobasidium</taxon>
    </lineage>
</organism>
<name>A0A0D7BVY3_9AGAR</name>
<feature type="compositionally biased region" description="Gly residues" evidence="5">
    <location>
        <begin position="185"/>
        <end position="195"/>
    </location>
</feature>
<dbReference type="Pfam" id="PF14634">
    <property type="entry name" value="zf-RING_5"/>
    <property type="match status" value="1"/>
</dbReference>
<feature type="region of interest" description="Disordered" evidence="5">
    <location>
        <begin position="153"/>
        <end position="208"/>
    </location>
</feature>